<gene>
    <name evidence="3" type="ORF">FL82_01521</name>
    <name evidence="2" type="ORF">GCK72_024720</name>
</gene>
<feature type="non-terminal residue" evidence="3">
    <location>
        <position position="1"/>
    </location>
</feature>
<feature type="region of interest" description="Disordered" evidence="1">
    <location>
        <begin position="1"/>
        <end position="76"/>
    </location>
</feature>
<dbReference type="EMBL" id="NMWX01000001">
    <property type="protein sequence ID" value="OZG06309.1"/>
    <property type="molecule type" value="Genomic_DNA"/>
</dbReference>
<comment type="caution">
    <text evidence="3">The sequence shown here is derived from an EMBL/GenBank/DDBJ whole genome shotgun (WGS) entry which is preliminary data.</text>
</comment>
<evidence type="ECO:0000313" key="2">
    <source>
        <dbReference type="EMBL" id="KAF1748253.1"/>
    </source>
</evidence>
<name>A0A261B7M6_CAERE</name>
<protein>
    <submittedName>
        <fullName evidence="3">Uncharacterized protein</fullName>
    </submittedName>
</protein>
<dbReference type="EMBL" id="WUAV01000006">
    <property type="protein sequence ID" value="KAF1748253.1"/>
    <property type="molecule type" value="Genomic_DNA"/>
</dbReference>
<dbReference type="Proteomes" id="UP000216624">
    <property type="component" value="Unassembled WGS sequence"/>
</dbReference>
<dbReference type="AlphaFoldDB" id="A0A261B7M6"/>
<feature type="compositionally biased region" description="Polar residues" evidence="1">
    <location>
        <begin position="9"/>
        <end position="24"/>
    </location>
</feature>
<reference evidence="2 5" key="3">
    <citation type="submission" date="2019-12" db="EMBL/GenBank/DDBJ databases">
        <title>Chromosome-level assembly of the Caenorhabditis remanei genome.</title>
        <authorList>
            <person name="Teterina A.A."/>
            <person name="Willis J.H."/>
            <person name="Phillips P.C."/>
        </authorList>
    </citation>
    <scope>NUCLEOTIDE SEQUENCE [LARGE SCALE GENOMIC DNA]</scope>
    <source>
        <strain evidence="2 5">PX506</strain>
        <tissue evidence="2">Whole organism</tissue>
    </source>
</reference>
<evidence type="ECO:0000313" key="5">
    <source>
        <dbReference type="Proteomes" id="UP000483820"/>
    </source>
</evidence>
<dbReference type="Proteomes" id="UP000483820">
    <property type="component" value="Chromosome X"/>
</dbReference>
<feature type="compositionally biased region" description="Basic and acidic residues" evidence="1">
    <location>
        <begin position="34"/>
        <end position="43"/>
    </location>
</feature>
<sequence>MGCVESAEDQSYSNVHHVFKTTSFEPPPVYSQQPRREETEKVAIKQPVVTQKGPQEPSATIESGGKKSNVQMWSRI</sequence>
<evidence type="ECO:0000256" key="1">
    <source>
        <dbReference type="SAM" id="MobiDB-lite"/>
    </source>
</evidence>
<reference evidence="3" key="1">
    <citation type="submission" date="2017-08" db="EMBL/GenBank/DDBJ databases">
        <authorList>
            <person name="de Groot N.N."/>
        </authorList>
    </citation>
    <scope>NUCLEOTIDE SEQUENCE [LARGE SCALE GENOMIC DNA]</scope>
    <source>
        <strain evidence="3">PX439</strain>
    </source>
</reference>
<evidence type="ECO:0000313" key="3">
    <source>
        <dbReference type="EMBL" id="OZG06309.1"/>
    </source>
</evidence>
<keyword evidence="4" id="KW-1185">Reference proteome</keyword>
<reference evidence="4" key="2">
    <citation type="submission" date="2017-08" db="EMBL/GenBank/DDBJ databases">
        <authorList>
            <person name="Fierst J.L."/>
        </authorList>
    </citation>
    <scope>NUCLEOTIDE SEQUENCE [LARGE SCALE GENOMIC DNA]</scope>
    <source>
        <strain evidence="4">PX439</strain>
    </source>
</reference>
<organism evidence="3 4">
    <name type="scientific">Caenorhabditis remanei</name>
    <name type="common">Caenorhabditis vulgaris</name>
    <dbReference type="NCBI Taxonomy" id="31234"/>
    <lineage>
        <taxon>Eukaryota</taxon>
        <taxon>Metazoa</taxon>
        <taxon>Ecdysozoa</taxon>
        <taxon>Nematoda</taxon>
        <taxon>Chromadorea</taxon>
        <taxon>Rhabditida</taxon>
        <taxon>Rhabditina</taxon>
        <taxon>Rhabditomorpha</taxon>
        <taxon>Rhabditoidea</taxon>
        <taxon>Rhabditidae</taxon>
        <taxon>Peloderinae</taxon>
        <taxon>Caenorhabditis</taxon>
    </lineage>
</organism>
<feature type="compositionally biased region" description="Polar residues" evidence="1">
    <location>
        <begin position="48"/>
        <end position="76"/>
    </location>
</feature>
<evidence type="ECO:0000313" key="4">
    <source>
        <dbReference type="Proteomes" id="UP000216624"/>
    </source>
</evidence>
<proteinExistence type="predicted"/>
<accession>A0A261B7M6</accession>